<name>A0ACB8DPI6_DERSI</name>
<organism evidence="1 2">
    <name type="scientific">Dermacentor silvarum</name>
    <name type="common">Tick</name>
    <dbReference type="NCBI Taxonomy" id="543639"/>
    <lineage>
        <taxon>Eukaryota</taxon>
        <taxon>Metazoa</taxon>
        <taxon>Ecdysozoa</taxon>
        <taxon>Arthropoda</taxon>
        <taxon>Chelicerata</taxon>
        <taxon>Arachnida</taxon>
        <taxon>Acari</taxon>
        <taxon>Parasitiformes</taxon>
        <taxon>Ixodida</taxon>
        <taxon>Ixodoidea</taxon>
        <taxon>Ixodidae</taxon>
        <taxon>Rhipicephalinae</taxon>
        <taxon>Dermacentor</taxon>
    </lineage>
</organism>
<evidence type="ECO:0000313" key="2">
    <source>
        <dbReference type="Proteomes" id="UP000821865"/>
    </source>
</evidence>
<comment type="caution">
    <text evidence="1">The sequence shown here is derived from an EMBL/GenBank/DDBJ whole genome shotgun (WGS) entry which is preliminary data.</text>
</comment>
<evidence type="ECO:0000313" key="1">
    <source>
        <dbReference type="EMBL" id="KAH7974281.1"/>
    </source>
</evidence>
<reference evidence="1" key="1">
    <citation type="submission" date="2020-05" db="EMBL/GenBank/DDBJ databases">
        <title>Large-scale comparative analyses of tick genomes elucidate their genetic diversity and vector capacities.</title>
        <authorList>
            <person name="Jia N."/>
            <person name="Wang J."/>
            <person name="Shi W."/>
            <person name="Du L."/>
            <person name="Sun Y."/>
            <person name="Zhan W."/>
            <person name="Jiang J."/>
            <person name="Wang Q."/>
            <person name="Zhang B."/>
            <person name="Ji P."/>
            <person name="Sakyi L.B."/>
            <person name="Cui X."/>
            <person name="Yuan T."/>
            <person name="Jiang B."/>
            <person name="Yang W."/>
            <person name="Lam T.T.-Y."/>
            <person name="Chang Q."/>
            <person name="Ding S."/>
            <person name="Wang X."/>
            <person name="Zhu J."/>
            <person name="Ruan X."/>
            <person name="Zhao L."/>
            <person name="Wei J."/>
            <person name="Que T."/>
            <person name="Du C."/>
            <person name="Cheng J."/>
            <person name="Dai P."/>
            <person name="Han X."/>
            <person name="Huang E."/>
            <person name="Gao Y."/>
            <person name="Liu J."/>
            <person name="Shao H."/>
            <person name="Ye R."/>
            <person name="Li L."/>
            <person name="Wei W."/>
            <person name="Wang X."/>
            <person name="Wang C."/>
            <person name="Yang T."/>
            <person name="Huo Q."/>
            <person name="Li W."/>
            <person name="Guo W."/>
            <person name="Chen H."/>
            <person name="Zhou L."/>
            <person name="Ni X."/>
            <person name="Tian J."/>
            <person name="Zhou Y."/>
            <person name="Sheng Y."/>
            <person name="Liu T."/>
            <person name="Pan Y."/>
            <person name="Xia L."/>
            <person name="Li J."/>
            <person name="Zhao F."/>
            <person name="Cao W."/>
        </authorList>
    </citation>
    <scope>NUCLEOTIDE SEQUENCE</scope>
    <source>
        <tissue evidence="1">Larvae</tissue>
    </source>
</reference>
<proteinExistence type="predicted"/>
<gene>
    <name evidence="1" type="ORF">HPB49_013650</name>
</gene>
<accession>A0ACB8DPI6</accession>
<sequence length="300" mass="33306">MKVEVASTHKSLLGEGPHWDERSSTLLMVDCLGQEVVRYDPARGTETQIIRTEGDLGNVIPFADDNRQVALCMEQGLYRLDLDTHQKELLVEMLDPESPVKSRLNDGKCDALGRLWTGSMPSTGVQNLIPEKNNFWCYSKGKLKHKLDGVTISNGITWTTDNTVMFYDDSVPGQIYAFDFDLAEGEIRNRRLLADFSTTPGYEGLGLPDGMTMDLNNKIWVACFEGSAVLQIDPETAKILTKISFPAKYTSSCCFGGKNYDVLYVTTGSFRPDATRPEDGLLYRVTELGAKGKPAYEFAG</sequence>
<protein>
    <submittedName>
        <fullName evidence="1">Uncharacterized protein</fullName>
    </submittedName>
</protein>
<dbReference type="EMBL" id="CM023479">
    <property type="protein sequence ID" value="KAH7974281.1"/>
    <property type="molecule type" value="Genomic_DNA"/>
</dbReference>
<dbReference type="Proteomes" id="UP000821865">
    <property type="component" value="Chromosome 10"/>
</dbReference>
<keyword evidence="2" id="KW-1185">Reference proteome</keyword>